<feature type="compositionally biased region" description="Pro residues" evidence="1">
    <location>
        <begin position="245"/>
        <end position="259"/>
    </location>
</feature>
<feature type="region of interest" description="Disordered" evidence="1">
    <location>
        <begin position="38"/>
        <end position="66"/>
    </location>
</feature>
<organism evidence="2 3">
    <name type="scientific">Auritidibacter ignavus</name>
    <dbReference type="NCBI Taxonomy" id="678932"/>
    <lineage>
        <taxon>Bacteria</taxon>
        <taxon>Bacillati</taxon>
        <taxon>Actinomycetota</taxon>
        <taxon>Actinomycetes</taxon>
        <taxon>Micrococcales</taxon>
        <taxon>Micrococcaceae</taxon>
        <taxon>Auritidibacter</taxon>
    </lineage>
</organism>
<gene>
    <name evidence="2" type="ORF">QDX21_11450</name>
</gene>
<dbReference type="EMBL" id="CP122566">
    <property type="protein sequence ID" value="WGH92895.1"/>
    <property type="molecule type" value="Genomic_DNA"/>
</dbReference>
<dbReference type="InterPro" id="IPR045773">
    <property type="entry name" value="DUF6226"/>
</dbReference>
<evidence type="ECO:0000313" key="2">
    <source>
        <dbReference type="EMBL" id="WGH92895.1"/>
    </source>
</evidence>
<protein>
    <submittedName>
        <fullName evidence="2">DUF6226 family protein</fullName>
    </submittedName>
</protein>
<evidence type="ECO:0000256" key="1">
    <source>
        <dbReference type="SAM" id="MobiDB-lite"/>
    </source>
</evidence>
<feature type="region of interest" description="Disordered" evidence="1">
    <location>
        <begin position="211"/>
        <end position="265"/>
    </location>
</feature>
<dbReference type="RefSeq" id="WP_110098122.1">
    <property type="nucleotide sequence ID" value="NZ_CP122566.1"/>
</dbReference>
<sequence length="296" mass="32673">MDQRSSGSTPWWVQSHHNPPTPDERRLLERVEELFAAESAGLSEWDDPHYDPSAPGERRDAKEEEYSQCLDPQKYRIVLARADAWTMVLTELGWAEAQDTSGAFDTPDSPIEWALFPWSSPASGHMAVLRPHAEGAVPLTFWTVDAAEDTAASVSIGAGDPAVFLEQMPDCCCDACDSGSEDMFRVIDETVLSVVGGSLIVELNKKWLSVQSGTGSSAGGPDSRFRQTTSFHASPWSDSWDPRPVFEPPVPEPIGPPRRGPGVSRLARDFRFMPRRYAAYVDDQPSGALLRRKKRG</sequence>
<accession>A0AAJ6DBR1</accession>
<dbReference type="AlphaFoldDB" id="A0AAJ6DBR1"/>
<keyword evidence="3" id="KW-1185">Reference proteome</keyword>
<proteinExistence type="predicted"/>
<name>A0AAJ6DBR1_9MICC</name>
<reference evidence="2 3" key="1">
    <citation type="submission" date="2023-03" db="EMBL/GenBank/DDBJ databases">
        <title>Complete genome sequences of several Auritidibacter ignavus strains isolated from ear infections.</title>
        <authorList>
            <person name="Baehr T."/>
            <person name="Baumhoegger A.M."/>
        </authorList>
    </citation>
    <scope>NUCLEOTIDE SEQUENCE [LARGE SCALE GENOMIC DNA]</scope>
    <source>
        <strain evidence="2 3">BABAE-6</strain>
    </source>
</reference>
<feature type="compositionally biased region" description="Polar residues" evidence="1">
    <location>
        <begin position="1"/>
        <end position="18"/>
    </location>
</feature>
<feature type="region of interest" description="Disordered" evidence="1">
    <location>
        <begin position="1"/>
        <end position="23"/>
    </location>
</feature>
<evidence type="ECO:0000313" key="3">
    <source>
        <dbReference type="Proteomes" id="UP001224674"/>
    </source>
</evidence>
<dbReference type="Pfam" id="PF19736">
    <property type="entry name" value="DUF6226"/>
    <property type="match status" value="1"/>
</dbReference>
<dbReference type="Proteomes" id="UP001224674">
    <property type="component" value="Chromosome"/>
</dbReference>
<feature type="compositionally biased region" description="Basic and acidic residues" evidence="1">
    <location>
        <begin position="46"/>
        <end position="65"/>
    </location>
</feature>